<dbReference type="EMBL" id="BPVZ01000057">
    <property type="protein sequence ID" value="GKV21498.1"/>
    <property type="molecule type" value="Genomic_DNA"/>
</dbReference>
<keyword evidence="3" id="KW-1185">Reference proteome</keyword>
<accession>A0AAV5KAI8</accession>
<organism evidence="2 3">
    <name type="scientific">Rubroshorea leprosula</name>
    <dbReference type="NCBI Taxonomy" id="152421"/>
    <lineage>
        <taxon>Eukaryota</taxon>
        <taxon>Viridiplantae</taxon>
        <taxon>Streptophyta</taxon>
        <taxon>Embryophyta</taxon>
        <taxon>Tracheophyta</taxon>
        <taxon>Spermatophyta</taxon>
        <taxon>Magnoliopsida</taxon>
        <taxon>eudicotyledons</taxon>
        <taxon>Gunneridae</taxon>
        <taxon>Pentapetalae</taxon>
        <taxon>rosids</taxon>
        <taxon>malvids</taxon>
        <taxon>Malvales</taxon>
        <taxon>Dipterocarpaceae</taxon>
        <taxon>Rubroshorea</taxon>
    </lineage>
</organism>
<evidence type="ECO:0000256" key="1">
    <source>
        <dbReference type="SAM" id="MobiDB-lite"/>
    </source>
</evidence>
<dbReference type="AlphaFoldDB" id="A0AAV5KAI8"/>
<evidence type="ECO:0000313" key="2">
    <source>
        <dbReference type="EMBL" id="GKV21498.1"/>
    </source>
</evidence>
<dbReference type="Proteomes" id="UP001054252">
    <property type="component" value="Unassembled WGS sequence"/>
</dbReference>
<protein>
    <submittedName>
        <fullName evidence="2">Uncharacterized protein</fullName>
    </submittedName>
</protein>
<comment type="caution">
    <text evidence="2">The sequence shown here is derived from an EMBL/GenBank/DDBJ whole genome shotgun (WGS) entry which is preliminary data.</text>
</comment>
<proteinExistence type="predicted"/>
<feature type="region of interest" description="Disordered" evidence="1">
    <location>
        <begin position="110"/>
        <end position="132"/>
    </location>
</feature>
<sequence length="132" mass="14748">MYKISLSTLGSSYPMEAGAEAGAKAEAGEGLRVQSGSSFRIGSWRCNSSRLVSESVSAECARIAKYERLSESEILTYDRTIDHAQTKSKRLGFLGKIFSSRKASVEVEEKRKKKRSSWLPDPKRRWPVQGWG</sequence>
<name>A0AAV5KAI8_9ROSI</name>
<evidence type="ECO:0000313" key="3">
    <source>
        <dbReference type="Proteomes" id="UP001054252"/>
    </source>
</evidence>
<reference evidence="2 3" key="1">
    <citation type="journal article" date="2021" name="Commun. Biol.">
        <title>The genome of Shorea leprosula (Dipterocarpaceae) highlights the ecological relevance of drought in aseasonal tropical rainforests.</title>
        <authorList>
            <person name="Ng K.K.S."/>
            <person name="Kobayashi M.J."/>
            <person name="Fawcett J.A."/>
            <person name="Hatakeyama M."/>
            <person name="Paape T."/>
            <person name="Ng C.H."/>
            <person name="Ang C.C."/>
            <person name="Tnah L.H."/>
            <person name="Lee C.T."/>
            <person name="Nishiyama T."/>
            <person name="Sese J."/>
            <person name="O'Brien M.J."/>
            <person name="Copetti D."/>
            <person name="Mohd Noor M.I."/>
            <person name="Ong R.C."/>
            <person name="Putra M."/>
            <person name="Sireger I.Z."/>
            <person name="Indrioko S."/>
            <person name="Kosugi Y."/>
            <person name="Izuno A."/>
            <person name="Isagi Y."/>
            <person name="Lee S.L."/>
            <person name="Shimizu K.K."/>
        </authorList>
    </citation>
    <scope>NUCLEOTIDE SEQUENCE [LARGE SCALE GENOMIC DNA]</scope>
    <source>
        <strain evidence="2">214</strain>
    </source>
</reference>
<gene>
    <name evidence="2" type="ORF">SLEP1_g31475</name>
</gene>